<evidence type="ECO:0000313" key="3">
    <source>
        <dbReference type="Proteomes" id="UP000609849"/>
    </source>
</evidence>
<evidence type="ECO:0000313" key="2">
    <source>
        <dbReference type="EMBL" id="MBC5996280.1"/>
    </source>
</evidence>
<dbReference type="RefSeq" id="WP_172976734.1">
    <property type="nucleotide sequence ID" value="NZ_JACRWE010000002.1"/>
</dbReference>
<organism evidence="2 3">
    <name type="scientific">Romboutsia faecis</name>
    <dbReference type="NCBI Taxonomy" id="2764597"/>
    <lineage>
        <taxon>Bacteria</taxon>
        <taxon>Bacillati</taxon>
        <taxon>Bacillota</taxon>
        <taxon>Clostridia</taxon>
        <taxon>Peptostreptococcales</taxon>
        <taxon>Peptostreptococcaceae</taxon>
        <taxon>Romboutsia</taxon>
    </lineage>
</organism>
<dbReference type="Proteomes" id="UP000609849">
    <property type="component" value="Unassembled WGS sequence"/>
</dbReference>
<keyword evidence="3" id="KW-1185">Reference proteome</keyword>
<sequence length="340" mass="39055">MNKKLSIFAIILIIIGLVGTIWSGINTMPYFMSEISKAEQEAMKEETIYNKDIVDIKKVTIYTINSNVRIKRNNENKITVNRIGNQDFVRYDVNNNKNTLTIKEIENDKRNYIKQLDFKKLFNNVIESLVSIQNEGIIVYLPDNIDLEVVTASGDLRVESDIVTKEIIFKTSVGRISLPKEVKNIENLQILSSNSIYLDVIELLGVKDVDIECNYLTIYSNENYMFVDNIENYIPLNLNISQYDSDGYNSNVNIKSNIPVAKNLNIKGNDNSVYLQIPIEKYKMNFDISVSENIYLNNNMFTENAIVGEVKKIKGILNKDLEDLDQQYNVNIKSDNLEIN</sequence>
<dbReference type="InterPro" id="IPR025164">
    <property type="entry name" value="Toastrack_DUF4097"/>
</dbReference>
<gene>
    <name evidence="2" type="ORF">H8923_05855</name>
</gene>
<reference evidence="2 3" key="1">
    <citation type="submission" date="2020-08" db="EMBL/GenBank/DDBJ databases">
        <authorList>
            <person name="Liu C."/>
            <person name="Sun Q."/>
        </authorList>
    </citation>
    <scope>NUCLEOTIDE SEQUENCE [LARGE SCALE GENOMIC DNA]</scope>
    <source>
        <strain evidence="2 3">NSJ-18</strain>
    </source>
</reference>
<proteinExistence type="predicted"/>
<name>A0ABR7JMX4_9FIRM</name>
<comment type="caution">
    <text evidence="2">The sequence shown here is derived from an EMBL/GenBank/DDBJ whole genome shotgun (WGS) entry which is preliminary data.</text>
</comment>
<accession>A0ABR7JMX4</accession>
<evidence type="ECO:0000259" key="1">
    <source>
        <dbReference type="Pfam" id="PF13349"/>
    </source>
</evidence>
<dbReference type="EMBL" id="JACRWE010000002">
    <property type="protein sequence ID" value="MBC5996280.1"/>
    <property type="molecule type" value="Genomic_DNA"/>
</dbReference>
<feature type="domain" description="DUF4097" evidence="1">
    <location>
        <begin position="56"/>
        <end position="231"/>
    </location>
</feature>
<dbReference type="Pfam" id="PF13349">
    <property type="entry name" value="DUF4097"/>
    <property type="match status" value="1"/>
</dbReference>
<protein>
    <submittedName>
        <fullName evidence="2">DUF4097 family beta strand repeat protein</fullName>
    </submittedName>
</protein>